<evidence type="ECO:0000256" key="4">
    <source>
        <dbReference type="ARBA" id="ARBA00022989"/>
    </source>
</evidence>
<proteinExistence type="inferred from homology"/>
<evidence type="ECO:0000313" key="8">
    <source>
        <dbReference type="EMBL" id="KAK5778224.1"/>
    </source>
</evidence>
<dbReference type="GO" id="GO:0005783">
    <property type="term" value="C:endoplasmic reticulum"/>
    <property type="evidence" value="ECO:0007669"/>
    <property type="project" value="TreeGrafter"/>
</dbReference>
<feature type="transmembrane region" description="Helical" evidence="7">
    <location>
        <begin position="338"/>
        <end position="360"/>
    </location>
</feature>
<dbReference type="EMBL" id="JAWIZZ010000053">
    <property type="protein sequence ID" value="KAK5778224.1"/>
    <property type="molecule type" value="Genomic_DNA"/>
</dbReference>
<accession>A0AAN7WH62</accession>
<name>A0AAN7WH62_9SACH</name>
<protein>
    <recommendedName>
        <fullName evidence="10">Cell division control protein 50</fullName>
    </recommendedName>
</protein>
<evidence type="ECO:0000256" key="3">
    <source>
        <dbReference type="ARBA" id="ARBA00022692"/>
    </source>
</evidence>
<keyword evidence="4 7" id="KW-1133">Transmembrane helix</keyword>
<dbReference type="PANTHER" id="PTHR10926">
    <property type="entry name" value="CELL CYCLE CONTROL PROTEIN 50"/>
    <property type="match status" value="1"/>
</dbReference>
<evidence type="ECO:0000256" key="5">
    <source>
        <dbReference type="ARBA" id="ARBA00023136"/>
    </source>
</evidence>
<evidence type="ECO:0008006" key="10">
    <source>
        <dbReference type="Google" id="ProtNLM"/>
    </source>
</evidence>
<evidence type="ECO:0000256" key="7">
    <source>
        <dbReference type="SAM" id="Phobius"/>
    </source>
</evidence>
<organism evidence="8 9">
    <name type="scientific">Arxiozyma heterogenica</name>
    <dbReference type="NCBI Taxonomy" id="278026"/>
    <lineage>
        <taxon>Eukaryota</taxon>
        <taxon>Fungi</taxon>
        <taxon>Dikarya</taxon>
        <taxon>Ascomycota</taxon>
        <taxon>Saccharomycotina</taxon>
        <taxon>Saccharomycetes</taxon>
        <taxon>Saccharomycetales</taxon>
        <taxon>Saccharomycetaceae</taxon>
        <taxon>Arxiozyma</taxon>
    </lineage>
</organism>
<dbReference type="InterPro" id="IPR005045">
    <property type="entry name" value="CDC50/LEM3_fam"/>
</dbReference>
<dbReference type="GO" id="GO:0005886">
    <property type="term" value="C:plasma membrane"/>
    <property type="evidence" value="ECO:0007669"/>
    <property type="project" value="TreeGrafter"/>
</dbReference>
<evidence type="ECO:0000256" key="1">
    <source>
        <dbReference type="ARBA" id="ARBA00004141"/>
    </source>
</evidence>
<keyword evidence="9" id="KW-1185">Reference proteome</keyword>
<evidence type="ECO:0000256" key="2">
    <source>
        <dbReference type="ARBA" id="ARBA00009457"/>
    </source>
</evidence>
<comment type="similarity">
    <text evidence="2 6">Belongs to the CDC50/LEM3 family.</text>
</comment>
<dbReference type="GO" id="GO:0045332">
    <property type="term" value="P:phospholipid translocation"/>
    <property type="evidence" value="ECO:0007669"/>
    <property type="project" value="UniProtKB-UniRule"/>
</dbReference>
<comment type="subcellular location">
    <subcellularLocation>
        <location evidence="1">Membrane</location>
        <topology evidence="1">Multi-pass membrane protein</topology>
    </subcellularLocation>
</comment>
<reference evidence="9" key="1">
    <citation type="submission" date="2023-07" db="EMBL/GenBank/DDBJ databases">
        <title>A draft genome of Kazachstania heterogenica Y-27499.</title>
        <authorList>
            <person name="Donic C."/>
            <person name="Kralova J.S."/>
            <person name="Fidel L."/>
            <person name="Ben-Dor S."/>
            <person name="Jung S."/>
        </authorList>
    </citation>
    <scope>NUCLEOTIDE SEQUENCE [LARGE SCALE GENOMIC DNA]</scope>
    <source>
        <strain evidence="9">Y27499</strain>
    </source>
</reference>
<evidence type="ECO:0000256" key="6">
    <source>
        <dbReference type="PIRNR" id="PIRNR015840"/>
    </source>
</evidence>
<dbReference type="Proteomes" id="UP001306508">
    <property type="component" value="Unassembled WGS sequence"/>
</dbReference>
<dbReference type="AlphaFoldDB" id="A0AAN7WH62"/>
<dbReference type="PANTHER" id="PTHR10926:SF0">
    <property type="entry name" value="CDC50, ISOFORM A"/>
    <property type="match status" value="1"/>
</dbReference>
<dbReference type="GO" id="GO:0005794">
    <property type="term" value="C:Golgi apparatus"/>
    <property type="evidence" value="ECO:0007669"/>
    <property type="project" value="TreeGrafter"/>
</dbReference>
<comment type="caution">
    <text evidence="8">The sequence shown here is derived from an EMBL/GenBank/DDBJ whole genome shotgun (WGS) entry which is preliminary data.</text>
</comment>
<dbReference type="Pfam" id="PF03381">
    <property type="entry name" value="CDC50"/>
    <property type="match status" value="1"/>
</dbReference>
<dbReference type="PIRSF" id="PIRSF015840">
    <property type="entry name" value="DUF284_TM_euk"/>
    <property type="match status" value="1"/>
</dbReference>
<sequence>MGFQLHFHNIRQNGERRNRRPLNTSFRQQRLRAWQPNLSPQRIIPLLLIVACVFTPIGVGLLVSTLNTQTLIIDYEQCHLQANTNSLQLIPTKYVQSNFHKKTTILPKWQLIYNDENDTNNMTCQIQFQIPNDITSPLYVYYRLTNYYQNYRKYVDSFDINQLKGEALLPNQLNDNCKPFKEINGKAIYPCGVIANTLFNDTFSKTLNNIGNSTLDVQLTNKNTAWNTDKHRYKPTSYNVSQIVPPPNWSHMFPNGYTDDNIPNLQKWQEFQVWMRASGLPKFYKLALQNVSKDLKIHKGTYSINIDLHYPVLSYNGTKAIVLTTSHIVGARNISLSIVYFIISGLSIFFAIILLIATLLTRRETPIHISSQGVHPAPNVKRTDITVSKFTDQDSLYSDNIRTRGIL</sequence>
<gene>
    <name evidence="8" type="ORF">RI543_003883</name>
</gene>
<keyword evidence="5 6" id="KW-0472">Membrane</keyword>
<feature type="transmembrane region" description="Helical" evidence="7">
    <location>
        <begin position="43"/>
        <end position="63"/>
    </location>
</feature>
<evidence type="ECO:0000313" key="9">
    <source>
        <dbReference type="Proteomes" id="UP001306508"/>
    </source>
</evidence>
<keyword evidence="3 7" id="KW-0812">Transmembrane</keyword>